<dbReference type="EMBL" id="CAMXCT030001777">
    <property type="protein sequence ID" value="CAL4780227.1"/>
    <property type="molecule type" value="Genomic_DNA"/>
</dbReference>
<dbReference type="EMBL" id="CAMXCT020001777">
    <property type="protein sequence ID" value="CAL1146290.1"/>
    <property type="molecule type" value="Genomic_DNA"/>
</dbReference>
<dbReference type="Proteomes" id="UP001152797">
    <property type="component" value="Unassembled WGS sequence"/>
</dbReference>
<feature type="compositionally biased region" description="Basic and acidic residues" evidence="1">
    <location>
        <begin position="190"/>
        <end position="199"/>
    </location>
</feature>
<evidence type="ECO:0000313" key="3">
    <source>
        <dbReference type="EMBL" id="CAL1146290.1"/>
    </source>
</evidence>
<feature type="region of interest" description="Disordered" evidence="1">
    <location>
        <begin position="187"/>
        <end position="226"/>
    </location>
</feature>
<feature type="compositionally biased region" description="Low complexity" evidence="1">
    <location>
        <begin position="202"/>
        <end position="221"/>
    </location>
</feature>
<comment type="caution">
    <text evidence="2">The sequence shown here is derived from an EMBL/GenBank/DDBJ whole genome shotgun (WGS) entry which is preliminary data.</text>
</comment>
<feature type="region of interest" description="Disordered" evidence="1">
    <location>
        <begin position="1"/>
        <end position="28"/>
    </location>
</feature>
<dbReference type="OrthoDB" id="431266at2759"/>
<evidence type="ECO:0000256" key="1">
    <source>
        <dbReference type="SAM" id="MobiDB-lite"/>
    </source>
</evidence>
<reference evidence="2" key="1">
    <citation type="submission" date="2022-10" db="EMBL/GenBank/DDBJ databases">
        <authorList>
            <person name="Chen Y."/>
            <person name="Dougan E. K."/>
            <person name="Chan C."/>
            <person name="Rhodes N."/>
            <person name="Thang M."/>
        </authorList>
    </citation>
    <scope>NUCLEOTIDE SEQUENCE</scope>
</reference>
<evidence type="ECO:0000313" key="4">
    <source>
        <dbReference type="Proteomes" id="UP001152797"/>
    </source>
</evidence>
<dbReference type="AlphaFoldDB" id="A0A9P1G006"/>
<reference evidence="3" key="2">
    <citation type="submission" date="2024-04" db="EMBL/GenBank/DDBJ databases">
        <authorList>
            <person name="Chen Y."/>
            <person name="Shah S."/>
            <person name="Dougan E. K."/>
            <person name="Thang M."/>
            <person name="Chan C."/>
        </authorList>
    </citation>
    <scope>NUCLEOTIDE SEQUENCE [LARGE SCALE GENOMIC DNA]</scope>
</reference>
<gene>
    <name evidence="2" type="ORF">C1SCF055_LOCUS19708</name>
</gene>
<organism evidence="2">
    <name type="scientific">Cladocopium goreaui</name>
    <dbReference type="NCBI Taxonomy" id="2562237"/>
    <lineage>
        <taxon>Eukaryota</taxon>
        <taxon>Sar</taxon>
        <taxon>Alveolata</taxon>
        <taxon>Dinophyceae</taxon>
        <taxon>Suessiales</taxon>
        <taxon>Symbiodiniaceae</taxon>
        <taxon>Cladocopium</taxon>
    </lineage>
</organism>
<accession>A0A9P1G006</accession>
<proteinExistence type="predicted"/>
<evidence type="ECO:0000313" key="2">
    <source>
        <dbReference type="EMBL" id="CAI3992915.1"/>
    </source>
</evidence>
<keyword evidence="4" id="KW-1185">Reference proteome</keyword>
<protein>
    <submittedName>
        <fullName evidence="2">Uncharacterized protein</fullName>
    </submittedName>
</protein>
<sequence>MTKKRGTSVAGDPPAARSPAPRSKGGDCRGLLINSTHISKFLAPVVTRKTHEVRNTSCRVVKAGGQIYLVESGIKNSEKKGVFRIAARAEFRGNTFVPHGDFMKHFAKHRVTREEYDAVKKGWVDKGGCQLWELIIKEVYDPPLYLVPRQGEDRQTGLALLASEIWINFKFADVFEDIDCSRPWTATRTSEVDVKHQEPQESSGARASSSAISTAPTPSRAMGGPQQVDIQLAKTAFLADMENHGLATNVMDRFDFSQHHDEIPDEDDKCSVHTDLTVALARTILETYPELAESVNEESTFADASAALHGAEAKRFISSKPAEAGLLQEG</sequence>
<name>A0A9P1G006_9DINO</name>
<feature type="compositionally biased region" description="Low complexity" evidence="1">
    <location>
        <begin position="13"/>
        <end position="23"/>
    </location>
</feature>
<dbReference type="EMBL" id="CAMXCT010001777">
    <property type="protein sequence ID" value="CAI3992915.1"/>
    <property type="molecule type" value="Genomic_DNA"/>
</dbReference>